<dbReference type="OrthoDB" id="5598305at2759"/>
<keyword evidence="4" id="KW-0813">Transport</keyword>
<dbReference type="EMBL" id="ML213505">
    <property type="protein sequence ID" value="TFK54661.1"/>
    <property type="molecule type" value="Genomic_DNA"/>
</dbReference>
<evidence type="ECO:0000313" key="13">
    <source>
        <dbReference type="Proteomes" id="UP000305948"/>
    </source>
</evidence>
<keyword evidence="8" id="KW-1133">Transmembrane helix</keyword>
<evidence type="ECO:0000256" key="3">
    <source>
        <dbReference type="ARBA" id="ARBA00020796"/>
    </source>
</evidence>
<keyword evidence="5" id="KW-0812">Transmembrane</keyword>
<keyword evidence="10" id="KW-0496">Mitochondrion</keyword>
<name>A0A5C3NM09_9AGAM</name>
<keyword evidence="6" id="KW-0999">Mitochondrion inner membrane</keyword>
<dbReference type="GO" id="GO:0005743">
    <property type="term" value="C:mitochondrial inner membrane"/>
    <property type="evidence" value="ECO:0007669"/>
    <property type="project" value="UniProtKB-SubCell"/>
</dbReference>
<dbReference type="Proteomes" id="UP000305948">
    <property type="component" value="Unassembled WGS sequence"/>
</dbReference>
<keyword evidence="7" id="KW-0653">Protein transport</keyword>
<dbReference type="Pfam" id="PF11711">
    <property type="entry name" value="Tim54"/>
    <property type="match status" value="1"/>
</dbReference>
<proteinExistence type="inferred from homology"/>
<evidence type="ECO:0000256" key="9">
    <source>
        <dbReference type="ARBA" id="ARBA00023010"/>
    </source>
</evidence>
<evidence type="ECO:0000313" key="12">
    <source>
        <dbReference type="EMBL" id="TFK54661.1"/>
    </source>
</evidence>
<keyword evidence="9" id="KW-0811">Translocation</keyword>
<comment type="subcellular location">
    <subcellularLocation>
        <location evidence="1">Mitochondrion inner membrane</location>
        <topology evidence="1">Single-pass membrane protein</topology>
    </subcellularLocation>
</comment>
<accession>A0A5C3NM09</accession>
<evidence type="ECO:0000256" key="2">
    <source>
        <dbReference type="ARBA" id="ARBA00006355"/>
    </source>
</evidence>
<sequence length="481" mass="54610">MSNPSTSATTPTPPSSGVGIVLGRLGIPPWLLKRPKLPSRNWLIFLSVTSTLTGCYIYDRLECKRIRSEYQEKVRFLAEEPLGSLDLPRKVVVYAAKWPGDDDWDRGMRYFRKYVKPILVAAAIDYDMIKGQRHGDITRRIAEEVQTHRREVLGIDKKPESVMPSPTDQSPEAVRRRELEGGLVIIGRPTFKEFMAGLKKGWSESIRKVDREEELAQLLADDGVFDEVELEVQKATLEGDDDEPIPTPSKLPSSVYSPFQQIAQQRSVPKHKFRAEELAETLDTPPNTITSLPPLLLVPFTNHLGFKQVPYMIWDFFNERSKVRAGSEAAYKLVMNHTRPFVVGPAPSESPVLADMPLITTNSDLDFDIAAEAFYKSSVGSLPSEIEKARTEYYKALPARLKASRDIARGVREHTKDELANPPPSEVELRAERMKKELRWKRDEEGWDVVRPDRPVEWDPRFMDALRIFIDPATEGRGETS</sequence>
<reference evidence="12 13" key="1">
    <citation type="journal article" date="2019" name="Nat. Ecol. Evol.">
        <title>Megaphylogeny resolves global patterns of mushroom evolution.</title>
        <authorList>
            <person name="Varga T."/>
            <person name="Krizsan K."/>
            <person name="Foldi C."/>
            <person name="Dima B."/>
            <person name="Sanchez-Garcia M."/>
            <person name="Sanchez-Ramirez S."/>
            <person name="Szollosi G.J."/>
            <person name="Szarkandi J.G."/>
            <person name="Papp V."/>
            <person name="Albert L."/>
            <person name="Andreopoulos W."/>
            <person name="Angelini C."/>
            <person name="Antonin V."/>
            <person name="Barry K.W."/>
            <person name="Bougher N.L."/>
            <person name="Buchanan P."/>
            <person name="Buyck B."/>
            <person name="Bense V."/>
            <person name="Catcheside P."/>
            <person name="Chovatia M."/>
            <person name="Cooper J."/>
            <person name="Damon W."/>
            <person name="Desjardin D."/>
            <person name="Finy P."/>
            <person name="Geml J."/>
            <person name="Haridas S."/>
            <person name="Hughes K."/>
            <person name="Justo A."/>
            <person name="Karasinski D."/>
            <person name="Kautmanova I."/>
            <person name="Kiss B."/>
            <person name="Kocsube S."/>
            <person name="Kotiranta H."/>
            <person name="LaButti K.M."/>
            <person name="Lechner B.E."/>
            <person name="Liimatainen K."/>
            <person name="Lipzen A."/>
            <person name="Lukacs Z."/>
            <person name="Mihaltcheva S."/>
            <person name="Morgado L.N."/>
            <person name="Niskanen T."/>
            <person name="Noordeloos M.E."/>
            <person name="Ohm R.A."/>
            <person name="Ortiz-Santana B."/>
            <person name="Ovrebo C."/>
            <person name="Racz N."/>
            <person name="Riley R."/>
            <person name="Savchenko A."/>
            <person name="Shiryaev A."/>
            <person name="Soop K."/>
            <person name="Spirin V."/>
            <person name="Szebenyi C."/>
            <person name="Tomsovsky M."/>
            <person name="Tulloss R.E."/>
            <person name="Uehling J."/>
            <person name="Grigoriev I.V."/>
            <person name="Vagvolgyi C."/>
            <person name="Papp T."/>
            <person name="Martin F.M."/>
            <person name="Miettinen O."/>
            <person name="Hibbett D.S."/>
            <person name="Nagy L.G."/>
        </authorList>
    </citation>
    <scope>NUCLEOTIDE SEQUENCE [LARGE SCALE GENOMIC DNA]</scope>
    <source>
        <strain evidence="12 13">OMC1185</strain>
    </source>
</reference>
<keyword evidence="13" id="KW-1185">Reference proteome</keyword>
<keyword evidence="11" id="KW-0472">Membrane</keyword>
<evidence type="ECO:0000256" key="5">
    <source>
        <dbReference type="ARBA" id="ARBA00022692"/>
    </source>
</evidence>
<protein>
    <recommendedName>
        <fullName evidence="3">Mitochondrial import inner membrane translocase subunit TIM54</fullName>
    </recommendedName>
</protein>
<dbReference type="STRING" id="5364.A0A5C3NM09"/>
<evidence type="ECO:0000256" key="8">
    <source>
        <dbReference type="ARBA" id="ARBA00022989"/>
    </source>
</evidence>
<evidence type="ECO:0000256" key="11">
    <source>
        <dbReference type="ARBA" id="ARBA00023136"/>
    </source>
</evidence>
<dbReference type="InterPro" id="IPR021056">
    <property type="entry name" value="Mt_import_IM_translocase_Tim54"/>
</dbReference>
<evidence type="ECO:0000256" key="7">
    <source>
        <dbReference type="ARBA" id="ARBA00022927"/>
    </source>
</evidence>
<evidence type="ECO:0000256" key="10">
    <source>
        <dbReference type="ARBA" id="ARBA00023128"/>
    </source>
</evidence>
<evidence type="ECO:0000256" key="1">
    <source>
        <dbReference type="ARBA" id="ARBA00004434"/>
    </source>
</evidence>
<organism evidence="12 13">
    <name type="scientific">Heliocybe sulcata</name>
    <dbReference type="NCBI Taxonomy" id="5364"/>
    <lineage>
        <taxon>Eukaryota</taxon>
        <taxon>Fungi</taxon>
        <taxon>Dikarya</taxon>
        <taxon>Basidiomycota</taxon>
        <taxon>Agaricomycotina</taxon>
        <taxon>Agaricomycetes</taxon>
        <taxon>Gloeophyllales</taxon>
        <taxon>Gloeophyllaceae</taxon>
        <taxon>Heliocybe</taxon>
    </lineage>
</organism>
<dbReference type="AlphaFoldDB" id="A0A5C3NM09"/>
<gene>
    <name evidence="12" type="ORF">OE88DRAFT_1693484</name>
</gene>
<comment type="similarity">
    <text evidence="2">Belongs to the TIM54 family.</text>
</comment>
<evidence type="ECO:0000256" key="6">
    <source>
        <dbReference type="ARBA" id="ARBA00022792"/>
    </source>
</evidence>
<evidence type="ECO:0000256" key="4">
    <source>
        <dbReference type="ARBA" id="ARBA00022448"/>
    </source>
</evidence>
<dbReference type="GO" id="GO:0015031">
    <property type="term" value="P:protein transport"/>
    <property type="evidence" value="ECO:0007669"/>
    <property type="project" value="UniProtKB-KW"/>
</dbReference>